<evidence type="ECO:0000313" key="1">
    <source>
        <dbReference type="EMBL" id="CAH1427694.1"/>
    </source>
</evidence>
<name>A0AAU9MNI7_9ASTR</name>
<accession>A0AAU9MNI7</accession>
<evidence type="ECO:0000313" key="2">
    <source>
        <dbReference type="Proteomes" id="UP001157418"/>
    </source>
</evidence>
<organism evidence="1 2">
    <name type="scientific">Lactuca virosa</name>
    <dbReference type="NCBI Taxonomy" id="75947"/>
    <lineage>
        <taxon>Eukaryota</taxon>
        <taxon>Viridiplantae</taxon>
        <taxon>Streptophyta</taxon>
        <taxon>Embryophyta</taxon>
        <taxon>Tracheophyta</taxon>
        <taxon>Spermatophyta</taxon>
        <taxon>Magnoliopsida</taxon>
        <taxon>eudicotyledons</taxon>
        <taxon>Gunneridae</taxon>
        <taxon>Pentapetalae</taxon>
        <taxon>asterids</taxon>
        <taxon>campanulids</taxon>
        <taxon>Asterales</taxon>
        <taxon>Asteraceae</taxon>
        <taxon>Cichorioideae</taxon>
        <taxon>Cichorieae</taxon>
        <taxon>Lactucinae</taxon>
        <taxon>Lactuca</taxon>
    </lineage>
</organism>
<comment type="caution">
    <text evidence="1">The sequence shown here is derived from an EMBL/GenBank/DDBJ whole genome shotgun (WGS) entry which is preliminary data.</text>
</comment>
<protein>
    <submittedName>
        <fullName evidence="1">Uncharacterized protein</fullName>
    </submittedName>
</protein>
<proteinExistence type="predicted"/>
<dbReference type="Proteomes" id="UP001157418">
    <property type="component" value="Unassembled WGS sequence"/>
</dbReference>
<keyword evidence="2" id="KW-1185">Reference proteome</keyword>
<dbReference type="AlphaFoldDB" id="A0AAU9MNI7"/>
<reference evidence="1 2" key="1">
    <citation type="submission" date="2022-01" db="EMBL/GenBank/DDBJ databases">
        <authorList>
            <person name="Xiong W."/>
            <person name="Schranz E."/>
        </authorList>
    </citation>
    <scope>NUCLEOTIDE SEQUENCE [LARGE SCALE GENOMIC DNA]</scope>
</reference>
<dbReference type="EMBL" id="CAKMRJ010002223">
    <property type="protein sequence ID" value="CAH1427694.1"/>
    <property type="molecule type" value="Genomic_DNA"/>
</dbReference>
<sequence length="112" mass="13261">MSAVRDERSYTFLLCYLYKNNCLKLRFMGIRGSIWETSWSKLLQKTWHAGVHEFPFLYARMFRQLLTPHLWLFIFKGRQRITRRDFHLLAVKPSLPANGSTSVLLLLLIANT</sequence>
<gene>
    <name evidence="1" type="ORF">LVIROSA_LOCUS14681</name>
</gene>